<reference evidence="1 2" key="1">
    <citation type="submission" date="2020-05" db="EMBL/GenBank/DDBJ databases">
        <title>Horizontal transmission and recombination maintain forever young bacterial symbiont genomes.</title>
        <authorList>
            <person name="Russell S.L."/>
            <person name="Pepper-Tunick E."/>
            <person name="Svedberg J."/>
            <person name="Byrne A."/>
            <person name="Ruelas Castillo J."/>
            <person name="Vollmers C."/>
            <person name="Beinart R.A."/>
            <person name="Corbett-Detig R."/>
        </authorList>
    </citation>
    <scope>NUCLEOTIDE SEQUENCE [LARGE SCALE GENOMIC DNA]</scope>
    <source>
        <strain evidence="1">4727-3</strain>
    </source>
</reference>
<sequence length="224" mass="24569">MNRPVPGEMPGGTTIYRYSPDGVSWESARKVILPFSVEGHCRAKLYNGKLLLMVLGDARDAKVVFAEYALPAPTANLFEISSDKMFYGAGETIKLHARLQGSATGDFYVVVAGPYNLDEFGNLVSVTATFQNYYLTRGLAWQAFSDFSTINPVLNNFALAPLNVDFAFPIAKSSPPFVNPARYVIYSVVNASGQALGDFLTPLYTYEVHICNEVACGEPSYKVY</sequence>
<name>A0A7Z0MP91_9GAMM</name>
<evidence type="ECO:0000313" key="1">
    <source>
        <dbReference type="EMBL" id="NYT47045.1"/>
    </source>
</evidence>
<gene>
    <name evidence="1" type="ORF">H0A75_04975</name>
</gene>
<protein>
    <submittedName>
        <fullName evidence="1">Uncharacterized protein</fullName>
    </submittedName>
</protein>
<dbReference type="EMBL" id="JACCHS010000073">
    <property type="protein sequence ID" value="NYT47045.1"/>
    <property type="molecule type" value="Genomic_DNA"/>
</dbReference>
<organism evidence="1 2">
    <name type="scientific">Candidatus Methanofishera endochildressiae</name>
    <dbReference type="NCBI Taxonomy" id="2738884"/>
    <lineage>
        <taxon>Bacteria</taxon>
        <taxon>Pseudomonadati</taxon>
        <taxon>Pseudomonadota</taxon>
        <taxon>Gammaproteobacteria</taxon>
        <taxon>Candidatus Methanofishera</taxon>
    </lineage>
</organism>
<dbReference type="AlphaFoldDB" id="A0A7Z0MP91"/>
<accession>A0A7Z0MP91</accession>
<comment type="caution">
    <text evidence="1">The sequence shown here is derived from an EMBL/GenBank/DDBJ whole genome shotgun (WGS) entry which is preliminary data.</text>
</comment>
<proteinExistence type="predicted"/>
<dbReference type="Proteomes" id="UP000537890">
    <property type="component" value="Unassembled WGS sequence"/>
</dbReference>
<evidence type="ECO:0000313" key="2">
    <source>
        <dbReference type="Proteomes" id="UP000537890"/>
    </source>
</evidence>